<name>A0A397STQ8_9GLOM</name>
<evidence type="ECO:0000313" key="1">
    <source>
        <dbReference type="EMBL" id="RIA89493.1"/>
    </source>
</evidence>
<evidence type="ECO:0000313" key="2">
    <source>
        <dbReference type="Proteomes" id="UP000265703"/>
    </source>
</evidence>
<comment type="caution">
    <text evidence="1">The sequence shown here is derived from an EMBL/GenBank/DDBJ whole genome shotgun (WGS) entry which is preliminary data.</text>
</comment>
<protein>
    <submittedName>
        <fullName evidence="1">Uncharacterized protein</fullName>
    </submittedName>
</protein>
<dbReference type="AlphaFoldDB" id="A0A397STQ8"/>
<dbReference type="PANTHER" id="PTHR33129">
    <property type="entry name" value="PROTEIN KINASE DOMAIN-CONTAINING PROTEIN-RELATED"/>
    <property type="match status" value="1"/>
</dbReference>
<dbReference type="PANTHER" id="PTHR33129:SF1">
    <property type="entry name" value="ATP-BINDING PROTEIN"/>
    <property type="match status" value="1"/>
</dbReference>
<gene>
    <name evidence="1" type="ORF">C1645_824741</name>
</gene>
<organism evidence="1 2">
    <name type="scientific">Glomus cerebriforme</name>
    <dbReference type="NCBI Taxonomy" id="658196"/>
    <lineage>
        <taxon>Eukaryota</taxon>
        <taxon>Fungi</taxon>
        <taxon>Fungi incertae sedis</taxon>
        <taxon>Mucoromycota</taxon>
        <taxon>Glomeromycotina</taxon>
        <taxon>Glomeromycetes</taxon>
        <taxon>Glomerales</taxon>
        <taxon>Glomeraceae</taxon>
        <taxon>Glomus</taxon>
    </lineage>
</organism>
<sequence>MDWRLGTFHGHIFKQYAHMILSNGRTFNIHELVDKSQKISHNSSTFILTKCEGQVFHNYNEIGNSNMYYCPYFMNNENIDSVIFPDMIFQMTVSEKHPIKYNGLLEAKSKLGGNMKLYFVVSEDKYDLFIYKQQITISDG</sequence>
<reference evidence="1 2" key="1">
    <citation type="submission" date="2018-06" db="EMBL/GenBank/DDBJ databases">
        <title>Comparative genomics reveals the genomic features of Rhizophagus irregularis, R. cerebriforme, R. diaphanum and Gigaspora rosea, and their symbiotic lifestyle signature.</title>
        <authorList>
            <person name="Morin E."/>
            <person name="San Clemente H."/>
            <person name="Chen E.C.H."/>
            <person name="De La Providencia I."/>
            <person name="Hainaut M."/>
            <person name="Kuo A."/>
            <person name="Kohler A."/>
            <person name="Murat C."/>
            <person name="Tang N."/>
            <person name="Roy S."/>
            <person name="Loubradou J."/>
            <person name="Henrissat B."/>
            <person name="Grigoriev I.V."/>
            <person name="Corradi N."/>
            <person name="Roux C."/>
            <person name="Martin F.M."/>
        </authorList>
    </citation>
    <scope>NUCLEOTIDE SEQUENCE [LARGE SCALE GENOMIC DNA]</scope>
    <source>
        <strain evidence="1 2">DAOM 227022</strain>
    </source>
</reference>
<proteinExistence type="predicted"/>
<dbReference type="EMBL" id="QKYT01000217">
    <property type="protein sequence ID" value="RIA89493.1"/>
    <property type="molecule type" value="Genomic_DNA"/>
</dbReference>
<dbReference type="STRING" id="658196.A0A397STQ8"/>
<dbReference type="OrthoDB" id="19861at2759"/>
<dbReference type="InterPro" id="IPR052980">
    <property type="entry name" value="Crinkler_effector"/>
</dbReference>
<accession>A0A397STQ8</accession>
<dbReference type="Proteomes" id="UP000265703">
    <property type="component" value="Unassembled WGS sequence"/>
</dbReference>
<keyword evidence="2" id="KW-1185">Reference proteome</keyword>